<reference evidence="2 3" key="1">
    <citation type="submission" date="2020-04" db="EMBL/GenBank/DDBJ databases">
        <authorList>
            <person name="Liu S."/>
        </authorList>
    </citation>
    <scope>NUCLEOTIDE SEQUENCE [LARGE SCALE GENOMIC DNA]</scope>
    <source>
        <strain evidence="2 3">CGMCC 1.15091</strain>
    </source>
</reference>
<dbReference type="EMBL" id="JAAZSR010000081">
    <property type="protein sequence ID" value="NKX50331.1"/>
    <property type="molecule type" value="Genomic_DNA"/>
</dbReference>
<name>A0ABX1JNL6_9MICC</name>
<dbReference type="SUPFAM" id="SSF55729">
    <property type="entry name" value="Acyl-CoA N-acyltransferases (Nat)"/>
    <property type="match status" value="1"/>
</dbReference>
<protein>
    <submittedName>
        <fullName evidence="2">N-acetyltransferase</fullName>
    </submittedName>
</protein>
<dbReference type="Proteomes" id="UP000523795">
    <property type="component" value="Unassembled WGS sequence"/>
</dbReference>
<keyword evidence="3" id="KW-1185">Reference proteome</keyword>
<dbReference type="Pfam" id="PF13508">
    <property type="entry name" value="Acetyltransf_7"/>
    <property type="match status" value="1"/>
</dbReference>
<evidence type="ECO:0000313" key="3">
    <source>
        <dbReference type="Proteomes" id="UP000523795"/>
    </source>
</evidence>
<feature type="domain" description="N-acetyltransferase" evidence="1">
    <location>
        <begin position="1"/>
        <end position="150"/>
    </location>
</feature>
<sequence>MEIRSERPGDRPAVLLLAGSAFGTGGGGPQEQALLAALFASEEYIPELSIVAVEGQEVLGHCISTRGWIGDAPALGLGPLAVLPAHQGRGIGAALLAETRRRAVLLGERVIVLLGHTGYYPRFGYRPAATLGILAPDPRWGAHFMALPLGADVPAGPFCYAAPFNSL</sequence>
<dbReference type="InterPro" id="IPR000182">
    <property type="entry name" value="GNAT_dom"/>
</dbReference>
<accession>A0ABX1JNL6</accession>
<gene>
    <name evidence="2" type="ORF">HER39_07070</name>
</gene>
<dbReference type="Gene3D" id="3.40.630.30">
    <property type="match status" value="1"/>
</dbReference>
<dbReference type="PROSITE" id="PS51186">
    <property type="entry name" value="GNAT"/>
    <property type="match status" value="1"/>
</dbReference>
<evidence type="ECO:0000259" key="1">
    <source>
        <dbReference type="PROSITE" id="PS51186"/>
    </source>
</evidence>
<comment type="caution">
    <text evidence="2">The sequence shown here is derived from an EMBL/GenBank/DDBJ whole genome shotgun (WGS) entry which is preliminary data.</text>
</comment>
<evidence type="ECO:0000313" key="2">
    <source>
        <dbReference type="EMBL" id="NKX50331.1"/>
    </source>
</evidence>
<proteinExistence type="predicted"/>
<organism evidence="2 3">
    <name type="scientific">Arthrobacter deserti</name>
    <dbReference type="NCBI Taxonomy" id="1742687"/>
    <lineage>
        <taxon>Bacteria</taxon>
        <taxon>Bacillati</taxon>
        <taxon>Actinomycetota</taxon>
        <taxon>Actinomycetes</taxon>
        <taxon>Micrococcales</taxon>
        <taxon>Micrococcaceae</taxon>
        <taxon>Arthrobacter</taxon>
    </lineage>
</organism>
<dbReference type="CDD" id="cd04301">
    <property type="entry name" value="NAT_SF"/>
    <property type="match status" value="1"/>
</dbReference>
<dbReference type="InterPro" id="IPR016181">
    <property type="entry name" value="Acyl_CoA_acyltransferase"/>
</dbReference>